<dbReference type="AlphaFoldDB" id="A0A0G4FXC3"/>
<dbReference type="EMBL" id="CDMY01000520">
    <property type="protein sequence ID" value="CEM20053.1"/>
    <property type="molecule type" value="Genomic_DNA"/>
</dbReference>
<dbReference type="VEuPathDB" id="CryptoDB:Vbra_6041"/>
<protein>
    <submittedName>
        <fullName evidence="2">Uncharacterized protein</fullName>
    </submittedName>
</protein>
<sequence length="176" mass="18006">MTKGEREVSKAFNVSASTPAGGSSATQSEDPTGGGDIGVGLGGLGVVMADRQLSTGGDPQEGAVDYQQNALQLNVDMASLSPKICITTQQEEAEFECVGASGPADVSTDEYQQVWGYGSYSSSTAEGAGGVGVEGAAKEGAGSELVEIERVKKVTYPNSKHNKKTHTTERAGTGLK</sequence>
<feature type="compositionally biased region" description="Low complexity" evidence="1">
    <location>
        <begin position="15"/>
        <end position="28"/>
    </location>
</feature>
<feature type="region of interest" description="Disordered" evidence="1">
    <location>
        <begin position="1"/>
        <end position="39"/>
    </location>
</feature>
<keyword evidence="3" id="KW-1185">Reference proteome</keyword>
<gene>
    <name evidence="2" type="ORF">Vbra_6041</name>
</gene>
<evidence type="ECO:0000313" key="3">
    <source>
        <dbReference type="Proteomes" id="UP000041254"/>
    </source>
</evidence>
<proteinExistence type="predicted"/>
<name>A0A0G4FXC3_VITBC</name>
<accession>A0A0G4FXC3</accession>
<organism evidence="2 3">
    <name type="scientific">Vitrella brassicaformis (strain CCMP3155)</name>
    <dbReference type="NCBI Taxonomy" id="1169540"/>
    <lineage>
        <taxon>Eukaryota</taxon>
        <taxon>Sar</taxon>
        <taxon>Alveolata</taxon>
        <taxon>Colpodellida</taxon>
        <taxon>Vitrellaceae</taxon>
        <taxon>Vitrella</taxon>
    </lineage>
</organism>
<feature type="region of interest" description="Disordered" evidence="1">
    <location>
        <begin position="152"/>
        <end position="176"/>
    </location>
</feature>
<dbReference type="Proteomes" id="UP000041254">
    <property type="component" value="Unassembled WGS sequence"/>
</dbReference>
<evidence type="ECO:0000256" key="1">
    <source>
        <dbReference type="SAM" id="MobiDB-lite"/>
    </source>
</evidence>
<reference evidence="2 3" key="1">
    <citation type="submission" date="2014-11" db="EMBL/GenBank/DDBJ databases">
        <authorList>
            <person name="Zhu J."/>
            <person name="Qi W."/>
            <person name="Song R."/>
        </authorList>
    </citation>
    <scope>NUCLEOTIDE SEQUENCE [LARGE SCALE GENOMIC DNA]</scope>
</reference>
<dbReference type="InParanoid" id="A0A0G4FXC3"/>
<evidence type="ECO:0000313" key="2">
    <source>
        <dbReference type="EMBL" id="CEM20053.1"/>
    </source>
</evidence>